<dbReference type="InterPro" id="IPR006170">
    <property type="entry name" value="PBP/GOBP"/>
</dbReference>
<proteinExistence type="predicted"/>
<keyword evidence="1" id="KW-0732">Signal</keyword>
<dbReference type="AlphaFoldDB" id="A0A9P0KQ86"/>
<keyword evidence="3" id="KW-1185">Reference proteome</keyword>
<organism evidence="2 3">
    <name type="scientific">Acanthoscelides obtectus</name>
    <name type="common">Bean weevil</name>
    <name type="synonym">Bruchus obtectus</name>
    <dbReference type="NCBI Taxonomy" id="200917"/>
    <lineage>
        <taxon>Eukaryota</taxon>
        <taxon>Metazoa</taxon>
        <taxon>Ecdysozoa</taxon>
        <taxon>Arthropoda</taxon>
        <taxon>Hexapoda</taxon>
        <taxon>Insecta</taxon>
        <taxon>Pterygota</taxon>
        <taxon>Neoptera</taxon>
        <taxon>Endopterygota</taxon>
        <taxon>Coleoptera</taxon>
        <taxon>Polyphaga</taxon>
        <taxon>Cucujiformia</taxon>
        <taxon>Chrysomeloidea</taxon>
        <taxon>Chrysomelidae</taxon>
        <taxon>Bruchinae</taxon>
        <taxon>Bruchini</taxon>
        <taxon>Acanthoscelides</taxon>
    </lineage>
</organism>
<dbReference type="OrthoDB" id="6779241at2759"/>
<evidence type="ECO:0000256" key="1">
    <source>
        <dbReference type="SAM" id="SignalP"/>
    </source>
</evidence>
<dbReference type="Pfam" id="PF01395">
    <property type="entry name" value="PBP_GOBP"/>
    <property type="match status" value="1"/>
</dbReference>
<evidence type="ECO:0000313" key="3">
    <source>
        <dbReference type="Proteomes" id="UP001152888"/>
    </source>
</evidence>
<feature type="signal peptide" evidence="1">
    <location>
        <begin position="1"/>
        <end position="24"/>
    </location>
</feature>
<dbReference type="InterPro" id="IPR036728">
    <property type="entry name" value="PBP_GOBP_sf"/>
</dbReference>
<name>A0A9P0KQ86_ACAOB</name>
<feature type="chain" id="PRO_5040224952" evidence="1">
    <location>
        <begin position="25"/>
        <end position="120"/>
    </location>
</feature>
<evidence type="ECO:0000313" key="2">
    <source>
        <dbReference type="EMBL" id="CAH1980073.1"/>
    </source>
</evidence>
<dbReference type="GO" id="GO:0005549">
    <property type="term" value="F:odorant binding"/>
    <property type="evidence" value="ECO:0007669"/>
    <property type="project" value="InterPro"/>
</dbReference>
<gene>
    <name evidence="2" type="ORF">ACAOBT_LOCUS13788</name>
</gene>
<dbReference type="EMBL" id="CAKOFQ010006889">
    <property type="protein sequence ID" value="CAH1980073.1"/>
    <property type="molecule type" value="Genomic_DNA"/>
</dbReference>
<reference evidence="2" key="1">
    <citation type="submission" date="2022-03" db="EMBL/GenBank/DDBJ databases">
        <authorList>
            <person name="Sayadi A."/>
        </authorList>
    </citation>
    <scope>NUCLEOTIDE SEQUENCE</scope>
</reference>
<dbReference type="CDD" id="cd23992">
    <property type="entry name" value="PBP_GOBP"/>
    <property type="match status" value="1"/>
</dbReference>
<dbReference type="Gene3D" id="1.10.238.20">
    <property type="entry name" value="Pheromone/general odorant binding protein domain"/>
    <property type="match status" value="1"/>
</dbReference>
<dbReference type="SUPFAM" id="SSF47565">
    <property type="entry name" value="Insect pheromone/odorant-binding proteins"/>
    <property type="match status" value="1"/>
</dbReference>
<sequence>MNSIIISKYVIIALVLAHVEDIEALSSYEKCLKLSRITSSEENAFSPEGLCFQKCMLESEGILRADGTLNEEMFDEIIEETPPEQIKLVVELKECVKDIVVKECDDIAKLMECFNESRNI</sequence>
<comment type="caution">
    <text evidence="2">The sequence shown here is derived from an EMBL/GenBank/DDBJ whole genome shotgun (WGS) entry which is preliminary data.</text>
</comment>
<accession>A0A9P0KQ86</accession>
<protein>
    <submittedName>
        <fullName evidence="2">Uncharacterized protein</fullName>
    </submittedName>
</protein>
<dbReference type="Proteomes" id="UP001152888">
    <property type="component" value="Unassembled WGS sequence"/>
</dbReference>